<evidence type="ECO:0000256" key="11">
    <source>
        <dbReference type="RuleBase" id="RU366046"/>
    </source>
</evidence>
<dbReference type="OrthoDB" id="244102at2"/>
<comment type="cofactor">
    <cofactor evidence="2 11">
        <name>NAD(+)</name>
        <dbReference type="ChEBI" id="CHEBI:57540"/>
    </cofactor>
</comment>
<evidence type="ECO:0000313" key="13">
    <source>
        <dbReference type="EMBL" id="ACV64971.1"/>
    </source>
</evidence>
<reference evidence="13 14" key="1">
    <citation type="journal article" date="2009" name="Stand. Genomic Sci.">
        <title>Complete genome sequence of Desulfotomaculum acetoxidans type strain (5575).</title>
        <authorList>
            <person name="Spring S."/>
            <person name="Lapidus A."/>
            <person name="Schroder M."/>
            <person name="Gleim D."/>
            <person name="Sims D."/>
            <person name="Meincke L."/>
            <person name="Glavina Del Rio T."/>
            <person name="Tice H."/>
            <person name="Copeland A."/>
            <person name="Cheng J.F."/>
            <person name="Lucas S."/>
            <person name="Chen F."/>
            <person name="Nolan M."/>
            <person name="Bruce D."/>
            <person name="Goodwin L."/>
            <person name="Pitluck S."/>
            <person name="Ivanova N."/>
            <person name="Mavromatis K."/>
            <person name="Mikhailova N."/>
            <person name="Pati A."/>
            <person name="Chen A."/>
            <person name="Palaniappan K."/>
            <person name="Land M."/>
            <person name="Hauser L."/>
            <person name="Chang Y.J."/>
            <person name="Jeffries C.D."/>
            <person name="Chain P."/>
            <person name="Saunders E."/>
            <person name="Brettin T."/>
            <person name="Detter J.C."/>
            <person name="Goker M."/>
            <person name="Bristow J."/>
            <person name="Eisen J.A."/>
            <person name="Markowitz V."/>
            <person name="Hugenholtz P."/>
            <person name="Kyrpides N.C."/>
            <person name="Klenk H.P."/>
            <person name="Han C."/>
        </authorList>
    </citation>
    <scope>NUCLEOTIDE SEQUENCE [LARGE SCALE GENOMIC DNA]</scope>
    <source>
        <strain evidence="14">ATCC 49208 / DSM 771 / VKM B-1644</strain>
    </source>
</reference>
<name>C8W003_DESAS</name>
<keyword evidence="10 11" id="KW-0119">Carbohydrate metabolism</keyword>
<dbReference type="Gene3D" id="3.40.50.720">
    <property type="entry name" value="NAD(P)-binding Rossmann-like Domain"/>
    <property type="match status" value="1"/>
</dbReference>
<keyword evidence="7 11" id="KW-0520">NAD</keyword>
<evidence type="ECO:0000256" key="10">
    <source>
        <dbReference type="ARBA" id="ARBA00023277"/>
    </source>
</evidence>
<evidence type="ECO:0000256" key="9">
    <source>
        <dbReference type="ARBA" id="ARBA00023235"/>
    </source>
</evidence>
<organism evidence="13 14">
    <name type="scientific">Desulfofarcimen acetoxidans (strain ATCC 49208 / DSM 771 / KCTC 5769 / VKM B-1644 / 5575)</name>
    <name type="common">Desulfotomaculum acetoxidans</name>
    <dbReference type="NCBI Taxonomy" id="485916"/>
    <lineage>
        <taxon>Bacteria</taxon>
        <taxon>Bacillati</taxon>
        <taxon>Bacillota</taxon>
        <taxon>Clostridia</taxon>
        <taxon>Eubacteriales</taxon>
        <taxon>Peptococcaceae</taxon>
        <taxon>Desulfofarcimen</taxon>
    </lineage>
</organism>
<keyword evidence="14" id="KW-1185">Reference proteome</keyword>
<dbReference type="Pfam" id="PF01370">
    <property type="entry name" value="Epimerase"/>
    <property type="match status" value="1"/>
</dbReference>
<dbReference type="Gene3D" id="3.90.25.10">
    <property type="entry name" value="UDP-galactose 4-epimerase, domain 1"/>
    <property type="match status" value="1"/>
</dbReference>
<evidence type="ECO:0000256" key="6">
    <source>
        <dbReference type="ARBA" id="ARBA00018569"/>
    </source>
</evidence>
<sequence length="324" mass="35662">MNILVCGGAGYIGSHVVRQLQKKGYEVLVLDNLINGHLSAVDGVPFVKADITDKQALQEVFSRNSIDAVMHFAAFSIVGESMSKPGLYYRNNVLGTLNLLEAMRENKVSKLIFSSTAAVYGEPEEIPICEEHRTKPTNPYGATKLAVEEMLNWFNHAYGLNYVSLRYFNAAGADESGDIGEDHNPETHLIPLVLKTALGVLPEIKIFGTDYPTPDGTCLRDYIHVNDLADAHIMGLQSLSGGGQSTIFNLGNGNGFSVKEIIETARKVTGKPIQAVETDRRTGDPAVLVASSEKIKQELGWQPRYGDIEQIISSAWRWHQRNFN</sequence>
<dbReference type="STRING" id="485916.Dtox_4306"/>
<comment type="similarity">
    <text evidence="4 11">Belongs to the NAD(P)-dependent epimerase/dehydratase family.</text>
</comment>
<evidence type="ECO:0000256" key="7">
    <source>
        <dbReference type="ARBA" id="ARBA00023027"/>
    </source>
</evidence>
<protein>
    <recommendedName>
        <fullName evidence="6 11">UDP-glucose 4-epimerase</fullName>
        <ecNumber evidence="5 11">5.1.3.2</ecNumber>
    </recommendedName>
</protein>
<comment type="subunit">
    <text evidence="11">Homodimer.</text>
</comment>
<accession>C8W003</accession>
<dbReference type="GO" id="GO:0003978">
    <property type="term" value="F:UDP-glucose 4-epimerase activity"/>
    <property type="evidence" value="ECO:0007669"/>
    <property type="project" value="UniProtKB-UniRule"/>
</dbReference>
<dbReference type="AlphaFoldDB" id="C8W003"/>
<dbReference type="InterPro" id="IPR001509">
    <property type="entry name" value="Epimerase_deHydtase"/>
</dbReference>
<feature type="domain" description="NAD-dependent epimerase/dehydratase" evidence="12">
    <location>
        <begin position="3"/>
        <end position="251"/>
    </location>
</feature>
<dbReference type="NCBIfam" id="TIGR01179">
    <property type="entry name" value="galE"/>
    <property type="match status" value="1"/>
</dbReference>
<dbReference type="GO" id="GO:0033499">
    <property type="term" value="P:galactose catabolic process via UDP-galactose, Leloir pathway"/>
    <property type="evidence" value="ECO:0007669"/>
    <property type="project" value="TreeGrafter"/>
</dbReference>
<dbReference type="PANTHER" id="PTHR43725">
    <property type="entry name" value="UDP-GLUCOSE 4-EPIMERASE"/>
    <property type="match status" value="1"/>
</dbReference>
<evidence type="ECO:0000256" key="2">
    <source>
        <dbReference type="ARBA" id="ARBA00001911"/>
    </source>
</evidence>
<dbReference type="InterPro" id="IPR005886">
    <property type="entry name" value="UDP_G4E"/>
</dbReference>
<dbReference type="RefSeq" id="WP_015759641.1">
    <property type="nucleotide sequence ID" value="NC_013216.1"/>
</dbReference>
<dbReference type="EC" id="5.1.3.2" evidence="5 11"/>
<evidence type="ECO:0000256" key="3">
    <source>
        <dbReference type="ARBA" id="ARBA00004947"/>
    </source>
</evidence>
<evidence type="ECO:0000256" key="4">
    <source>
        <dbReference type="ARBA" id="ARBA00007637"/>
    </source>
</evidence>
<evidence type="ECO:0000256" key="5">
    <source>
        <dbReference type="ARBA" id="ARBA00013189"/>
    </source>
</evidence>
<evidence type="ECO:0000259" key="12">
    <source>
        <dbReference type="Pfam" id="PF01370"/>
    </source>
</evidence>
<gene>
    <name evidence="13" type="ordered locus">Dtox_4306</name>
</gene>
<proteinExistence type="inferred from homology"/>
<dbReference type="Proteomes" id="UP000002217">
    <property type="component" value="Chromosome"/>
</dbReference>
<keyword evidence="9 11" id="KW-0413">Isomerase</keyword>
<dbReference type="CDD" id="cd05247">
    <property type="entry name" value="UDP_G4E_1_SDR_e"/>
    <property type="match status" value="1"/>
</dbReference>
<comment type="pathway">
    <text evidence="3 11">Carbohydrate metabolism; galactose metabolism.</text>
</comment>
<dbReference type="UniPathway" id="UPA00214"/>
<dbReference type="InterPro" id="IPR036291">
    <property type="entry name" value="NAD(P)-bd_dom_sf"/>
</dbReference>
<evidence type="ECO:0000313" key="14">
    <source>
        <dbReference type="Proteomes" id="UP000002217"/>
    </source>
</evidence>
<keyword evidence="8" id="KW-0299">Galactose metabolism</keyword>
<dbReference type="eggNOG" id="COG1087">
    <property type="taxonomic scope" value="Bacteria"/>
</dbReference>
<evidence type="ECO:0000256" key="8">
    <source>
        <dbReference type="ARBA" id="ARBA00023144"/>
    </source>
</evidence>
<dbReference type="KEGG" id="dae:Dtox_4306"/>
<dbReference type="SUPFAM" id="SSF51735">
    <property type="entry name" value="NAD(P)-binding Rossmann-fold domains"/>
    <property type="match status" value="1"/>
</dbReference>
<comment type="catalytic activity">
    <reaction evidence="1 11">
        <text>UDP-alpha-D-glucose = UDP-alpha-D-galactose</text>
        <dbReference type="Rhea" id="RHEA:22168"/>
        <dbReference type="ChEBI" id="CHEBI:58885"/>
        <dbReference type="ChEBI" id="CHEBI:66914"/>
        <dbReference type="EC" id="5.1.3.2"/>
    </reaction>
</comment>
<dbReference type="HOGENOM" id="CLU_007383_1_10_9"/>
<dbReference type="EMBL" id="CP001720">
    <property type="protein sequence ID" value="ACV64971.1"/>
    <property type="molecule type" value="Genomic_DNA"/>
</dbReference>
<evidence type="ECO:0000256" key="1">
    <source>
        <dbReference type="ARBA" id="ARBA00000083"/>
    </source>
</evidence>
<dbReference type="PANTHER" id="PTHR43725:SF53">
    <property type="entry name" value="UDP-ARABINOSE 4-EPIMERASE 1"/>
    <property type="match status" value="1"/>
</dbReference>